<evidence type="ECO:0000313" key="1">
    <source>
        <dbReference type="EMBL" id="CZR68604.1"/>
    </source>
</evidence>
<proteinExistence type="predicted"/>
<dbReference type="InterPro" id="IPR007396">
    <property type="entry name" value="TR_PAI2-type"/>
</dbReference>
<dbReference type="PANTHER" id="PTHR35802:SF1">
    <property type="entry name" value="PROTEASE SYNTHASE AND SPORULATION PROTEIN PAI 2"/>
    <property type="match status" value="1"/>
</dbReference>
<dbReference type="SUPFAM" id="SSF50475">
    <property type="entry name" value="FMN-binding split barrel"/>
    <property type="match status" value="1"/>
</dbReference>
<dbReference type="Pfam" id="PF04299">
    <property type="entry name" value="FMN_bind_2"/>
    <property type="match status" value="1"/>
</dbReference>
<accession>A0A1L7XU96</accession>
<name>A0A1L7XU96_9HELO</name>
<organism evidence="1 2">
    <name type="scientific">Phialocephala subalpina</name>
    <dbReference type="NCBI Taxonomy" id="576137"/>
    <lineage>
        <taxon>Eukaryota</taxon>
        <taxon>Fungi</taxon>
        <taxon>Dikarya</taxon>
        <taxon>Ascomycota</taxon>
        <taxon>Pezizomycotina</taxon>
        <taxon>Leotiomycetes</taxon>
        <taxon>Helotiales</taxon>
        <taxon>Mollisiaceae</taxon>
        <taxon>Phialocephala</taxon>
        <taxon>Phialocephala fortinii species complex</taxon>
    </lineage>
</organism>
<protein>
    <submittedName>
        <fullName evidence="1">Related to transcriptional regulator</fullName>
    </submittedName>
</protein>
<dbReference type="OrthoDB" id="2101473at2759"/>
<sequence length="150" mass="17077">MHLLAFNTELRSPVRRQFIRENPSVIPTTAFRSSSHPLIQSNHIPWVVDIDDEYSEVELGRLRGYIARQNPQAKAIIESLASESSAVSLSSKTHLKENVLVLFDSPIHHYLTSKFYTEMKSTSDKVVPTWDYEVVEVYGTARIYFGSSFG</sequence>
<dbReference type="Proteomes" id="UP000184330">
    <property type="component" value="Unassembled WGS sequence"/>
</dbReference>
<reference evidence="1 2" key="1">
    <citation type="submission" date="2016-03" db="EMBL/GenBank/DDBJ databases">
        <authorList>
            <person name="Ploux O."/>
        </authorList>
    </citation>
    <scope>NUCLEOTIDE SEQUENCE [LARGE SCALE GENOMIC DNA]</scope>
    <source>
        <strain evidence="1 2">UAMH 11012</strain>
    </source>
</reference>
<keyword evidence="2" id="KW-1185">Reference proteome</keyword>
<dbReference type="PANTHER" id="PTHR35802">
    <property type="entry name" value="PROTEASE SYNTHASE AND SPORULATION PROTEIN PAI 2"/>
    <property type="match status" value="1"/>
</dbReference>
<dbReference type="EMBL" id="FJOG01000057">
    <property type="protein sequence ID" value="CZR68604.1"/>
    <property type="molecule type" value="Genomic_DNA"/>
</dbReference>
<evidence type="ECO:0000313" key="2">
    <source>
        <dbReference type="Proteomes" id="UP000184330"/>
    </source>
</evidence>
<gene>
    <name evidence="1" type="ORF">PAC_18503</name>
</gene>
<dbReference type="InterPro" id="IPR012349">
    <property type="entry name" value="Split_barrel_FMN-bd"/>
</dbReference>
<dbReference type="AlphaFoldDB" id="A0A1L7XU96"/>
<dbReference type="Gene3D" id="2.30.110.10">
    <property type="entry name" value="Electron Transport, Fmn-binding Protein, Chain A"/>
    <property type="match status" value="1"/>
</dbReference>